<evidence type="ECO:0000313" key="2">
    <source>
        <dbReference type="Proteomes" id="UP001597053"/>
    </source>
</evidence>
<dbReference type="Gene3D" id="1.25.40.10">
    <property type="entry name" value="Tetratricopeptide repeat domain"/>
    <property type="match status" value="1"/>
</dbReference>
<name>A0ABW3A0H9_9ACTN</name>
<protein>
    <submittedName>
        <fullName evidence="1">Uncharacterized protein</fullName>
    </submittedName>
</protein>
<gene>
    <name evidence="1" type="ORF">ACFQZ8_10560</name>
</gene>
<proteinExistence type="predicted"/>
<reference evidence="2" key="1">
    <citation type="journal article" date="2019" name="Int. J. Syst. Evol. Microbiol.">
        <title>The Global Catalogue of Microorganisms (GCM) 10K type strain sequencing project: providing services to taxonomists for standard genome sequencing and annotation.</title>
        <authorList>
            <consortium name="The Broad Institute Genomics Platform"/>
            <consortium name="The Broad Institute Genome Sequencing Center for Infectious Disease"/>
            <person name="Wu L."/>
            <person name="Ma J."/>
        </authorList>
    </citation>
    <scope>NUCLEOTIDE SEQUENCE [LARGE SCALE GENOMIC DNA]</scope>
    <source>
        <strain evidence="2">JCM 32148</strain>
    </source>
</reference>
<keyword evidence="2" id="KW-1185">Reference proteome</keyword>
<dbReference type="Proteomes" id="UP001597053">
    <property type="component" value="Unassembled WGS sequence"/>
</dbReference>
<organism evidence="1 2">
    <name type="scientific">Micromonospora azadirachtae</name>
    <dbReference type="NCBI Taxonomy" id="1970735"/>
    <lineage>
        <taxon>Bacteria</taxon>
        <taxon>Bacillati</taxon>
        <taxon>Actinomycetota</taxon>
        <taxon>Actinomycetes</taxon>
        <taxon>Micromonosporales</taxon>
        <taxon>Micromonosporaceae</taxon>
        <taxon>Micromonospora</taxon>
    </lineage>
</organism>
<comment type="caution">
    <text evidence="1">The sequence shown here is derived from an EMBL/GenBank/DDBJ whole genome shotgun (WGS) entry which is preliminary data.</text>
</comment>
<feature type="non-terminal residue" evidence="1">
    <location>
        <position position="1"/>
    </location>
</feature>
<dbReference type="InterPro" id="IPR011990">
    <property type="entry name" value="TPR-like_helical_dom_sf"/>
</dbReference>
<sequence>APDAQHALAWLQAGLRVDPYNADLHTRAVNTLIALGDHATADELREAYARRLADAGIGPSDAVLATATSMGHATVPTR</sequence>
<accession>A0ABW3A0H9</accession>
<dbReference type="SUPFAM" id="SSF48452">
    <property type="entry name" value="TPR-like"/>
    <property type="match status" value="1"/>
</dbReference>
<evidence type="ECO:0000313" key="1">
    <source>
        <dbReference type="EMBL" id="MFD0784352.1"/>
    </source>
</evidence>
<dbReference type="EMBL" id="JBHTHM010000389">
    <property type="protein sequence ID" value="MFD0784352.1"/>
    <property type="molecule type" value="Genomic_DNA"/>
</dbReference>